<protein>
    <submittedName>
        <fullName evidence="16">Neuroligin-X-linked-like protein</fullName>
    </submittedName>
</protein>
<keyword evidence="10" id="KW-1015">Disulfide bond</keyword>
<comment type="caution">
    <text evidence="16">The sequence shown here is derived from an EMBL/GenBank/DDBJ whole genome shotgun (WGS) entry which is preliminary data.</text>
</comment>
<evidence type="ECO:0000256" key="8">
    <source>
        <dbReference type="ARBA" id="ARBA00023018"/>
    </source>
</evidence>
<feature type="transmembrane region" description="Helical" evidence="14">
    <location>
        <begin position="714"/>
        <end position="737"/>
    </location>
</feature>
<dbReference type="SUPFAM" id="SSF53474">
    <property type="entry name" value="alpha/beta-Hydrolases"/>
    <property type="match status" value="1"/>
</dbReference>
<dbReference type="InterPro" id="IPR002018">
    <property type="entry name" value="CarbesteraseB"/>
</dbReference>
<dbReference type="InterPro" id="IPR019819">
    <property type="entry name" value="Carboxylesterase_B_CS"/>
</dbReference>
<evidence type="ECO:0000256" key="9">
    <source>
        <dbReference type="ARBA" id="ARBA00023136"/>
    </source>
</evidence>
<evidence type="ECO:0000313" key="17">
    <source>
        <dbReference type="Proteomes" id="UP000290572"/>
    </source>
</evidence>
<keyword evidence="7 14" id="KW-1133">Transmembrane helix</keyword>
<evidence type="ECO:0000256" key="10">
    <source>
        <dbReference type="ARBA" id="ARBA00023157"/>
    </source>
</evidence>
<dbReference type="GO" id="GO:0042043">
    <property type="term" value="F:neurexin family protein binding"/>
    <property type="evidence" value="ECO:0007669"/>
    <property type="project" value="InterPro"/>
</dbReference>
<feature type="domain" description="Carboxylesterase type B" evidence="15">
    <location>
        <begin position="80"/>
        <end position="630"/>
    </location>
</feature>
<evidence type="ECO:0000256" key="13">
    <source>
        <dbReference type="SAM" id="MobiDB-lite"/>
    </source>
</evidence>
<dbReference type="GO" id="GO:0007416">
    <property type="term" value="P:synapse assembly"/>
    <property type="evidence" value="ECO:0007669"/>
    <property type="project" value="UniProtKB-ARBA"/>
</dbReference>
<dbReference type="STRING" id="84645.A0A498MDG0"/>
<feature type="compositionally biased region" description="Polar residues" evidence="13">
    <location>
        <begin position="30"/>
        <end position="50"/>
    </location>
</feature>
<feature type="region of interest" description="Disordered" evidence="13">
    <location>
        <begin position="671"/>
        <end position="700"/>
    </location>
</feature>
<keyword evidence="9 14" id="KW-0472">Membrane</keyword>
<feature type="region of interest" description="Disordered" evidence="13">
    <location>
        <begin position="30"/>
        <end position="53"/>
    </location>
</feature>
<comment type="subcellular location">
    <subcellularLocation>
        <location evidence="1">Cell membrane</location>
        <topology evidence="1">Single-pass type I membrane protein</topology>
    </subcellularLocation>
    <subcellularLocation>
        <location evidence="12">Synapse</location>
    </subcellularLocation>
</comment>
<dbReference type="Gene3D" id="3.40.50.1820">
    <property type="entry name" value="alpha/beta hydrolase"/>
    <property type="match status" value="1"/>
</dbReference>
<dbReference type="GO" id="GO:0007155">
    <property type="term" value="P:cell adhesion"/>
    <property type="evidence" value="ECO:0007669"/>
    <property type="project" value="UniProtKB-KW"/>
</dbReference>
<keyword evidence="11" id="KW-0325">Glycoprotein</keyword>
<keyword evidence="3" id="KW-1003">Cell membrane</keyword>
<evidence type="ECO:0000259" key="15">
    <source>
        <dbReference type="Pfam" id="PF00135"/>
    </source>
</evidence>
<gene>
    <name evidence="16" type="ORF">ROHU_026932</name>
</gene>
<organism evidence="16 17">
    <name type="scientific">Labeo rohita</name>
    <name type="common">Indian major carp</name>
    <name type="synonym">Cyprinus rohita</name>
    <dbReference type="NCBI Taxonomy" id="84645"/>
    <lineage>
        <taxon>Eukaryota</taxon>
        <taxon>Metazoa</taxon>
        <taxon>Chordata</taxon>
        <taxon>Craniata</taxon>
        <taxon>Vertebrata</taxon>
        <taxon>Euteleostomi</taxon>
        <taxon>Actinopterygii</taxon>
        <taxon>Neopterygii</taxon>
        <taxon>Teleostei</taxon>
        <taxon>Ostariophysi</taxon>
        <taxon>Cypriniformes</taxon>
        <taxon>Cyprinidae</taxon>
        <taxon>Labeoninae</taxon>
        <taxon>Labeonini</taxon>
        <taxon>Labeo</taxon>
    </lineage>
</organism>
<keyword evidence="6" id="KW-0130">Cell adhesion</keyword>
<evidence type="ECO:0000256" key="2">
    <source>
        <dbReference type="ARBA" id="ARBA00005964"/>
    </source>
</evidence>
<dbReference type="PROSITE" id="PS00941">
    <property type="entry name" value="CARBOXYLESTERASE_B_2"/>
    <property type="match status" value="1"/>
</dbReference>
<dbReference type="EMBL" id="QBIY01012747">
    <property type="protein sequence ID" value="RXN17422.1"/>
    <property type="molecule type" value="Genomic_DNA"/>
</dbReference>
<dbReference type="GO" id="GO:0005886">
    <property type="term" value="C:plasma membrane"/>
    <property type="evidence" value="ECO:0007669"/>
    <property type="project" value="UniProtKB-SubCell"/>
</dbReference>
<keyword evidence="5" id="KW-0732">Signal</keyword>
<keyword evidence="17" id="KW-1185">Reference proteome</keyword>
<evidence type="ECO:0000256" key="1">
    <source>
        <dbReference type="ARBA" id="ARBA00004251"/>
    </source>
</evidence>
<evidence type="ECO:0000313" key="16">
    <source>
        <dbReference type="EMBL" id="RXN17422.1"/>
    </source>
</evidence>
<name>A0A498MDG0_LABRO</name>
<evidence type="ECO:0000256" key="7">
    <source>
        <dbReference type="ARBA" id="ARBA00022989"/>
    </source>
</evidence>
<evidence type="ECO:0000256" key="6">
    <source>
        <dbReference type="ARBA" id="ARBA00022889"/>
    </source>
</evidence>
<dbReference type="AlphaFoldDB" id="A0A498MDG0"/>
<comment type="similarity">
    <text evidence="2">Belongs to the type-B carboxylesterase/lipase family.</text>
</comment>
<sequence>MAVLLNITWLNLTGIKSGYTRVSKTWQAPSLSTRGPTLRQTNQPNISHGRSSPEEDPMILQIVSVVWGVTLVICQQAQFTTVTTNYGKLRGLRVALPSEILGPVEQYLGVPYAMPPTGERRFQAPEPPASWPGIRNATQFAPVCPQYLEDRLLLTDMLPVWFTANLDTVATYVHEQSEDCLYLNVYVPTEEDAHDDTGLKPVMVYIHGGSYVEGTGNMIDGSILASYGNVIVVTVNYRLGVLGFLSTGDQAAKGNYGLLDQIQALRWVKENIQAFNGDPERVTIFGSGAGASCGSLLTLSHYSEASLCISDLFQKAIIQSGTALSSWAVNYQPAKYTRMLAEKVGCNEDDTVELIECLQNKNYKELIEQNITPAKYHIAFGPVIDGDVIPDDPQILMEQGEFLNYDIMLGVNQGEGYKFVDGILDSEDRVTSNDFEFAISEFVDHLYGYPEGKDTLRETIKFMYTDWADRENPEMRRKTLVALFTDHQWVAPAVATADLHAQYGSPTYFYAFYHHCQSDMKPAWADSAHGDELPYVFGIPMIGPTDLFNCNFSKNDIMLSAVVMTYWTNFAKTGDPNQPVPQDTKFIHTKPNRFEEVAWSKYNPKDQLYLHIGLKPRVRDHYRATKIAFWLELVPHLHNINELFQYVSSTTKIPPQDTTPFSYTKRLSNKLWPSTTRHPPAPPANTKQMSDQQKTSEHGDGTVIIEARDYSTELSVTIAVGASLLFLNILAFAALYYKKDKHRLESSRRHSPPRNLANDVPRVPSEDLMSLQMKQLDHDHDCDSLQGHDMIRLTCPPDYALTLRRSPDDVPLMTPNTITMISSSYAGMQPSYHNPFNAFGNSTPSSTGLPHGHSTTRV</sequence>
<reference evidence="16 17" key="1">
    <citation type="submission" date="2018-03" db="EMBL/GenBank/DDBJ databases">
        <title>Draft genome sequence of Rohu Carp (Labeo rohita).</title>
        <authorList>
            <person name="Das P."/>
            <person name="Kushwaha B."/>
            <person name="Joshi C.G."/>
            <person name="Kumar D."/>
            <person name="Nagpure N.S."/>
            <person name="Sahoo L."/>
            <person name="Das S.P."/>
            <person name="Bit A."/>
            <person name="Patnaik S."/>
            <person name="Meher P.K."/>
            <person name="Jayasankar P."/>
            <person name="Koringa P.G."/>
            <person name="Patel N.V."/>
            <person name="Hinsu A.T."/>
            <person name="Kumar R."/>
            <person name="Pandey M."/>
            <person name="Agarwal S."/>
            <person name="Srivastava S."/>
            <person name="Singh M."/>
            <person name="Iquebal M.A."/>
            <person name="Jaiswal S."/>
            <person name="Angadi U.B."/>
            <person name="Kumar N."/>
            <person name="Raza M."/>
            <person name="Shah T.M."/>
            <person name="Rai A."/>
            <person name="Jena J.K."/>
        </authorList>
    </citation>
    <scope>NUCLEOTIDE SEQUENCE [LARGE SCALE GENOMIC DNA]</scope>
    <source>
        <strain evidence="16">DASCIFA01</strain>
        <tissue evidence="16">Testis</tissue>
    </source>
</reference>
<dbReference type="Proteomes" id="UP000290572">
    <property type="component" value="Unassembled WGS sequence"/>
</dbReference>
<accession>A0A498MDG0</accession>
<evidence type="ECO:0000256" key="11">
    <source>
        <dbReference type="ARBA" id="ARBA00023180"/>
    </source>
</evidence>
<evidence type="ECO:0000256" key="3">
    <source>
        <dbReference type="ARBA" id="ARBA00022475"/>
    </source>
</evidence>
<dbReference type="FunFam" id="3.40.50.1820:FF:000001">
    <property type="entry name" value="Neuroligin 3 isoform"/>
    <property type="match status" value="1"/>
</dbReference>
<evidence type="ECO:0000256" key="12">
    <source>
        <dbReference type="ARBA" id="ARBA00034103"/>
    </source>
</evidence>
<dbReference type="GO" id="GO:0045202">
    <property type="term" value="C:synapse"/>
    <property type="evidence" value="ECO:0007669"/>
    <property type="project" value="UniProtKB-SubCell"/>
</dbReference>
<evidence type="ECO:0000256" key="14">
    <source>
        <dbReference type="SAM" id="Phobius"/>
    </source>
</evidence>
<evidence type="ECO:0000256" key="4">
    <source>
        <dbReference type="ARBA" id="ARBA00022692"/>
    </source>
</evidence>
<dbReference type="Pfam" id="PF00135">
    <property type="entry name" value="COesterase"/>
    <property type="match status" value="1"/>
</dbReference>
<dbReference type="InterPro" id="IPR051093">
    <property type="entry name" value="Neuroligin/BSAL"/>
</dbReference>
<dbReference type="PANTHER" id="PTHR43903">
    <property type="entry name" value="NEUROLIGIN"/>
    <property type="match status" value="1"/>
</dbReference>
<evidence type="ECO:0000256" key="5">
    <source>
        <dbReference type="ARBA" id="ARBA00022729"/>
    </source>
</evidence>
<dbReference type="InterPro" id="IPR029058">
    <property type="entry name" value="AB_hydrolase_fold"/>
</dbReference>
<proteinExistence type="inferred from homology"/>
<dbReference type="InterPro" id="IPR000460">
    <property type="entry name" value="Nlgn"/>
</dbReference>
<keyword evidence="8" id="KW-0770">Synapse</keyword>
<keyword evidence="4 14" id="KW-0812">Transmembrane</keyword>
<dbReference type="PRINTS" id="PR01090">
    <property type="entry name" value="NEUROLIGIN"/>
</dbReference>